<organism evidence="2 3">
    <name type="scientific">Cereibacter changlensis</name>
    <dbReference type="NCBI Taxonomy" id="402884"/>
    <lineage>
        <taxon>Bacteria</taxon>
        <taxon>Pseudomonadati</taxon>
        <taxon>Pseudomonadota</taxon>
        <taxon>Alphaproteobacteria</taxon>
        <taxon>Rhodobacterales</taxon>
        <taxon>Paracoccaceae</taxon>
        <taxon>Cereibacter</taxon>
    </lineage>
</organism>
<gene>
    <name evidence="2" type="ORF">FAZ78_12630</name>
</gene>
<sequence>MYHFSEIDSAVILGASVAALGIRRGPKQTREERSQLERLCLMVKPAAYAASVVQLSSLLAEYVESIRVPEFTGDVHQIMRAYRRASGQKLQFELVASALRLLGGQEQDDTKQFATKKGAPPVDFPRSLFEEEE</sequence>
<feature type="region of interest" description="Disordered" evidence="1">
    <location>
        <begin position="107"/>
        <end position="133"/>
    </location>
</feature>
<evidence type="ECO:0000256" key="1">
    <source>
        <dbReference type="SAM" id="MobiDB-lite"/>
    </source>
</evidence>
<dbReference type="RefSeq" id="WP_136792894.1">
    <property type="nucleotide sequence ID" value="NZ_SWAU01000113.1"/>
</dbReference>
<dbReference type="EMBL" id="SWAU01000113">
    <property type="protein sequence ID" value="TKA96220.1"/>
    <property type="molecule type" value="Genomic_DNA"/>
</dbReference>
<comment type="caution">
    <text evidence="2">The sequence shown here is derived from an EMBL/GenBank/DDBJ whole genome shotgun (WGS) entry which is preliminary data.</text>
</comment>
<evidence type="ECO:0000313" key="2">
    <source>
        <dbReference type="EMBL" id="TKA96220.1"/>
    </source>
</evidence>
<name>A0A4U0YU48_9RHOB</name>
<protein>
    <submittedName>
        <fullName evidence="2">Uncharacterized protein</fullName>
    </submittedName>
</protein>
<proteinExistence type="predicted"/>
<reference evidence="2 3" key="1">
    <citation type="submission" date="2019-04" db="EMBL/GenBank/DDBJ databases">
        <title>Crypto-aerobic microbial life in anoxic (sulfidic) marine sediments.</title>
        <authorList>
            <person name="Bhattacharya S."/>
            <person name="Roy C."/>
            <person name="Mondal N."/>
            <person name="Sarkar J."/>
            <person name="Mandal S."/>
            <person name="Rameez M.J."/>
            <person name="Ghosh W."/>
        </authorList>
    </citation>
    <scope>NUCLEOTIDE SEQUENCE [LARGE SCALE GENOMIC DNA]</scope>
    <source>
        <strain evidence="2 3">SBBC</strain>
    </source>
</reference>
<dbReference type="Proteomes" id="UP000306340">
    <property type="component" value="Unassembled WGS sequence"/>
</dbReference>
<dbReference type="AlphaFoldDB" id="A0A4U0YU48"/>
<evidence type="ECO:0000313" key="3">
    <source>
        <dbReference type="Proteomes" id="UP000306340"/>
    </source>
</evidence>
<accession>A0A4U0YU48</accession>